<dbReference type="InterPro" id="IPR027357">
    <property type="entry name" value="DOCKER_dom"/>
</dbReference>
<keyword evidence="1" id="KW-0344">Guanine-nucleotide releasing factor</keyword>
<comment type="similarity">
    <text evidence="2">Belongs to the DOCK family.</text>
</comment>
<evidence type="ECO:0000256" key="2">
    <source>
        <dbReference type="PROSITE-ProRule" id="PRU00984"/>
    </source>
</evidence>
<dbReference type="Proteomes" id="UP000694941">
    <property type="component" value="Unplaced"/>
</dbReference>
<dbReference type="Gene3D" id="1.25.40.410">
    <property type="match status" value="1"/>
</dbReference>
<sequence>NFYKNEINRKDMYIRYIYKLCELHLPAENYTEAAYTLKLHADLLSWSNCTLPVDQRYREQQEWQRKEALYLKIIDYFDKGKCWEEGIPLCKELADLYEKKLFDYARLSSILKIQATFFDNILNQLRPEPEYFRVGFYGMGFPLFLRNRVFVYRGLEYERIGAFTQRLQTEFPQAQILMKNTPPDESIMSSDGQCILIF</sequence>
<protein>
    <submittedName>
        <fullName evidence="5">Dedicator of cytokinesis protein 1-like</fullName>
    </submittedName>
</protein>
<dbReference type="PROSITE" id="PS51651">
    <property type="entry name" value="DOCKER"/>
    <property type="match status" value="1"/>
</dbReference>
<dbReference type="GeneID" id="106477425"/>
<evidence type="ECO:0000259" key="3">
    <source>
        <dbReference type="PROSITE" id="PS51651"/>
    </source>
</evidence>
<accession>A0ABM1C3C9</accession>
<evidence type="ECO:0000313" key="5">
    <source>
        <dbReference type="RefSeq" id="XP_013793448.2"/>
    </source>
</evidence>
<evidence type="ECO:0000313" key="4">
    <source>
        <dbReference type="Proteomes" id="UP000694941"/>
    </source>
</evidence>
<dbReference type="InterPro" id="IPR026791">
    <property type="entry name" value="DOCK"/>
</dbReference>
<feature type="non-terminal residue" evidence="5">
    <location>
        <position position="1"/>
    </location>
</feature>
<proteinExistence type="inferred from homology"/>
<dbReference type="PANTHER" id="PTHR45653">
    <property type="entry name" value="DEDICATOR OF CYTOKINESIS"/>
    <property type="match status" value="1"/>
</dbReference>
<dbReference type="InterPro" id="IPR046769">
    <property type="entry name" value="DOCKER_Lobe_A"/>
</dbReference>
<dbReference type="Pfam" id="PF06920">
    <property type="entry name" value="DHR-2_Lobe_A"/>
    <property type="match status" value="2"/>
</dbReference>
<evidence type="ECO:0000256" key="1">
    <source>
        <dbReference type="ARBA" id="ARBA00022658"/>
    </source>
</evidence>
<reference evidence="5" key="1">
    <citation type="submission" date="2025-08" db="UniProtKB">
        <authorList>
            <consortium name="RefSeq"/>
        </authorList>
    </citation>
    <scope>IDENTIFICATION</scope>
    <source>
        <tissue evidence="5">Muscle</tissue>
    </source>
</reference>
<gene>
    <name evidence="5" type="primary">LOC106477425</name>
</gene>
<dbReference type="InterPro" id="IPR043161">
    <property type="entry name" value="DOCK_C_lobe_A"/>
</dbReference>
<feature type="domain" description="DOCKER" evidence="3">
    <location>
        <begin position="4"/>
        <end position="198"/>
    </location>
</feature>
<dbReference type="PANTHER" id="PTHR45653:SF12">
    <property type="entry name" value="SPONGE, ISOFORM E"/>
    <property type="match status" value="1"/>
</dbReference>
<organism evidence="4 5">
    <name type="scientific">Limulus polyphemus</name>
    <name type="common">Atlantic horseshoe crab</name>
    <dbReference type="NCBI Taxonomy" id="6850"/>
    <lineage>
        <taxon>Eukaryota</taxon>
        <taxon>Metazoa</taxon>
        <taxon>Ecdysozoa</taxon>
        <taxon>Arthropoda</taxon>
        <taxon>Chelicerata</taxon>
        <taxon>Merostomata</taxon>
        <taxon>Xiphosura</taxon>
        <taxon>Limulidae</taxon>
        <taxon>Limulus</taxon>
    </lineage>
</organism>
<name>A0ABM1C3C9_LIMPO</name>
<keyword evidence="4" id="KW-1185">Reference proteome</keyword>
<dbReference type="RefSeq" id="XP_013793448.2">
    <property type="nucleotide sequence ID" value="XM_013937994.2"/>
</dbReference>
<feature type="non-terminal residue" evidence="5">
    <location>
        <position position="198"/>
    </location>
</feature>